<feature type="compositionally biased region" description="Low complexity" evidence="1">
    <location>
        <begin position="79"/>
        <end position="173"/>
    </location>
</feature>
<feature type="region of interest" description="Disordered" evidence="1">
    <location>
        <begin position="28"/>
        <end position="184"/>
    </location>
</feature>
<dbReference type="AlphaFoldDB" id="A0A6I4T8N0"/>
<comment type="caution">
    <text evidence="4">The sequence shown here is derived from an EMBL/GenBank/DDBJ whole genome shotgun (WGS) entry which is preliminary data.</text>
</comment>
<feature type="region of interest" description="Disordered" evidence="1">
    <location>
        <begin position="239"/>
        <end position="296"/>
    </location>
</feature>
<keyword evidence="2" id="KW-0472">Membrane</keyword>
<feature type="signal peptide" evidence="3">
    <location>
        <begin position="1"/>
        <end position="21"/>
    </location>
</feature>
<keyword evidence="5" id="KW-1185">Reference proteome</keyword>
<feature type="chain" id="PRO_5026241950" description="LPXTG cell wall anchor domain-containing protein" evidence="3">
    <location>
        <begin position="22"/>
        <end position="458"/>
    </location>
</feature>
<gene>
    <name evidence="4" type="ORF">GRI91_11495</name>
</gene>
<evidence type="ECO:0000256" key="3">
    <source>
        <dbReference type="SAM" id="SignalP"/>
    </source>
</evidence>
<feature type="compositionally biased region" description="Pro residues" evidence="1">
    <location>
        <begin position="60"/>
        <end position="78"/>
    </location>
</feature>
<name>A0A6I4T8N0_9SPHN</name>
<evidence type="ECO:0000313" key="5">
    <source>
        <dbReference type="Proteomes" id="UP000438476"/>
    </source>
</evidence>
<dbReference type="PRINTS" id="PR01217">
    <property type="entry name" value="PRICHEXTENSN"/>
</dbReference>
<dbReference type="Proteomes" id="UP000438476">
    <property type="component" value="Unassembled WGS sequence"/>
</dbReference>
<feature type="transmembrane region" description="Helical" evidence="2">
    <location>
        <begin position="193"/>
        <end position="213"/>
    </location>
</feature>
<protein>
    <recommendedName>
        <fullName evidence="6">LPXTG cell wall anchor domain-containing protein</fullName>
    </recommendedName>
</protein>
<accession>A0A6I4T8N0</accession>
<keyword evidence="2" id="KW-0812">Transmembrane</keyword>
<sequence>MNFRFHILPAIALFAAFPASANPGSVTEFRLPPDTAGNPEIQGPIVEDVPAPRVTGPDASPSPAPTQSPIATPTPAPSAAPTSKPSAAPTSQPSTAATSSPRTASSPAPSPTQSRTPSPAPTPAADSAAPAPEQDSDDASSSSLADNSAQPDSDAPAADISTSAAPAGPVVADPTDDAADQSQKAGDNGAIPFWWIIVGLGGLAVILLAFWAWKRRNRQLALPAPVQDEEPPIPFRFKDTEGSAKQGMAPEKNQDAATAQTPTATPGAKTAPAAKPAAKAAPAAMPNAAATAEDEEDAAETTLRLAFEPLRFSLTLINATLNYRLLLSNSGDERLTDLVVQADMISAHASLSQEQQLASPHAALPEQERIARLAPGQSHVMTGSFRLPLPSIRPIRQGDAAMLLLLARFRIVAEQLETPVIQTSVIGQLSPRPGSGLLPIRLDRGPHNVTELAQRTFR</sequence>
<reference evidence="4 5" key="1">
    <citation type="submission" date="2019-12" db="EMBL/GenBank/DDBJ databases">
        <title>Genomic-based taxomic classification of the family Erythrobacteraceae.</title>
        <authorList>
            <person name="Xu L."/>
        </authorList>
    </citation>
    <scope>NUCLEOTIDE SEQUENCE [LARGE SCALE GENOMIC DNA]</scope>
    <source>
        <strain evidence="4 5">LMG 29518</strain>
    </source>
</reference>
<dbReference type="RefSeq" id="WP_160736835.1">
    <property type="nucleotide sequence ID" value="NZ_WTYT01000005.1"/>
</dbReference>
<dbReference type="EMBL" id="WTYT01000005">
    <property type="protein sequence ID" value="MXO66383.1"/>
    <property type="molecule type" value="Genomic_DNA"/>
</dbReference>
<evidence type="ECO:0008006" key="6">
    <source>
        <dbReference type="Google" id="ProtNLM"/>
    </source>
</evidence>
<evidence type="ECO:0000256" key="2">
    <source>
        <dbReference type="SAM" id="Phobius"/>
    </source>
</evidence>
<proteinExistence type="predicted"/>
<keyword evidence="2" id="KW-1133">Transmembrane helix</keyword>
<dbReference type="OrthoDB" id="7499632at2"/>
<keyword evidence="3" id="KW-0732">Signal</keyword>
<evidence type="ECO:0000313" key="4">
    <source>
        <dbReference type="EMBL" id="MXO66383.1"/>
    </source>
</evidence>
<evidence type="ECO:0000256" key="1">
    <source>
        <dbReference type="SAM" id="MobiDB-lite"/>
    </source>
</evidence>
<feature type="compositionally biased region" description="Low complexity" evidence="1">
    <location>
        <begin position="256"/>
        <end position="291"/>
    </location>
</feature>
<organism evidence="4 5">
    <name type="scientific">Altericroceibacterium endophyticum</name>
    <dbReference type="NCBI Taxonomy" id="1808508"/>
    <lineage>
        <taxon>Bacteria</taxon>
        <taxon>Pseudomonadati</taxon>
        <taxon>Pseudomonadota</taxon>
        <taxon>Alphaproteobacteria</taxon>
        <taxon>Sphingomonadales</taxon>
        <taxon>Erythrobacteraceae</taxon>
        <taxon>Altericroceibacterium</taxon>
    </lineage>
</organism>